<evidence type="ECO:0000256" key="3">
    <source>
        <dbReference type="PROSITE-ProRule" id="PRU00982"/>
    </source>
</evidence>
<evidence type="ECO:0000313" key="7">
    <source>
        <dbReference type="EMBL" id="KAI3925580.1"/>
    </source>
</evidence>
<dbReference type="SUPFAM" id="SSF54695">
    <property type="entry name" value="POZ domain"/>
    <property type="match status" value="1"/>
</dbReference>
<evidence type="ECO:0000259" key="5">
    <source>
        <dbReference type="PROSITE" id="PS50097"/>
    </source>
</evidence>
<dbReference type="Pfam" id="PF03000">
    <property type="entry name" value="NPH3"/>
    <property type="match status" value="1"/>
</dbReference>
<feature type="domain" description="BTB" evidence="5">
    <location>
        <begin position="26"/>
        <end position="93"/>
    </location>
</feature>
<accession>A0AAD4SWX2</accession>
<dbReference type="PROSITE" id="PS51649">
    <property type="entry name" value="NPH3"/>
    <property type="match status" value="1"/>
</dbReference>
<comment type="caution">
    <text evidence="7">The sequence shown here is derived from an EMBL/GenBank/DDBJ whole genome shotgun (WGS) entry which is preliminary data.</text>
</comment>
<evidence type="ECO:0000313" key="8">
    <source>
        <dbReference type="Proteomes" id="UP001202328"/>
    </source>
</evidence>
<dbReference type="PROSITE" id="PS50097">
    <property type="entry name" value="BTB"/>
    <property type="match status" value="1"/>
</dbReference>
<feature type="compositionally biased region" description="Basic and acidic residues" evidence="4">
    <location>
        <begin position="177"/>
        <end position="197"/>
    </location>
</feature>
<evidence type="ECO:0000259" key="6">
    <source>
        <dbReference type="PROSITE" id="PS51649"/>
    </source>
</evidence>
<name>A0AAD4SWX2_9MAGN</name>
<sequence length="562" mass="63173">MMANKENTNIPFSSSNWYRKPTATLSEVRFQIHGEQYCLDRKFLTAKSGKFAALLKDHKNEELAYTFKNIPGDPTTFELAMKFCYGRELNLTAVNVVPLICLAFYLDMTEDHCKGNLLNIALCFFYSKILPTWNEAVKAFQTTELVFDEASHLGLVDSCLESLLSKARLSPHLLGEPFKKPTHSDDGVSNKNDDSKPNARKKLFAPNQRASEALTSLSLRLYDLTISNMVQNGVHPEYIAASLYKYSKKWANVDIVGEEAVKDCKEVIETIEKLLPDETEVIPCKLLFEMLQAAIVFQASPSCRYGFETRIGKQLKEAAVEDLLIPSQGYAAEMQFDTACVKRILKNFYANYTSSDNVGMIKVAELIEDFLSTIARDANLTKDSFISLSALSVATSIETKRYSDGLYRAINIYLDKHNYLTESEKEEVCQGLDCSRLSPEACTHAAQNSLLPLRVVVQALFASQLHLRDVITTRAEDSDNGSRKEDSIVVSDVTDDARIEMENRVIELENECDRMKKQIQGGVAKEKNSTWKALKRKLGCMSSSHAYTDCQVKKKVHPRNGA</sequence>
<dbReference type="PANTHER" id="PTHR32370">
    <property type="entry name" value="OS12G0117600 PROTEIN"/>
    <property type="match status" value="1"/>
</dbReference>
<dbReference type="InterPro" id="IPR000210">
    <property type="entry name" value="BTB/POZ_dom"/>
</dbReference>
<dbReference type="Pfam" id="PF00651">
    <property type="entry name" value="BTB"/>
    <property type="match status" value="1"/>
</dbReference>
<dbReference type="InterPro" id="IPR043454">
    <property type="entry name" value="NPH3/RPT2-like"/>
</dbReference>
<dbReference type="InterPro" id="IPR011333">
    <property type="entry name" value="SKP1/BTB/POZ_sf"/>
</dbReference>
<organism evidence="7 8">
    <name type="scientific">Papaver atlanticum</name>
    <dbReference type="NCBI Taxonomy" id="357466"/>
    <lineage>
        <taxon>Eukaryota</taxon>
        <taxon>Viridiplantae</taxon>
        <taxon>Streptophyta</taxon>
        <taxon>Embryophyta</taxon>
        <taxon>Tracheophyta</taxon>
        <taxon>Spermatophyta</taxon>
        <taxon>Magnoliopsida</taxon>
        <taxon>Ranunculales</taxon>
        <taxon>Papaveraceae</taxon>
        <taxon>Papaveroideae</taxon>
        <taxon>Papaver</taxon>
    </lineage>
</organism>
<keyword evidence="8" id="KW-1185">Reference proteome</keyword>
<dbReference type="Gene3D" id="3.30.710.10">
    <property type="entry name" value="Potassium Channel Kv1.1, Chain A"/>
    <property type="match status" value="1"/>
</dbReference>
<gene>
    <name evidence="7" type="ORF">MKW98_001434</name>
</gene>
<dbReference type="AlphaFoldDB" id="A0AAD4SWX2"/>
<dbReference type="SMART" id="SM00225">
    <property type="entry name" value="BTB"/>
    <property type="match status" value="1"/>
</dbReference>
<feature type="domain" description="NPH3" evidence="6">
    <location>
        <begin position="208"/>
        <end position="466"/>
    </location>
</feature>
<evidence type="ECO:0000256" key="4">
    <source>
        <dbReference type="SAM" id="MobiDB-lite"/>
    </source>
</evidence>
<proteinExistence type="inferred from homology"/>
<reference evidence="7" key="1">
    <citation type="submission" date="2022-04" db="EMBL/GenBank/DDBJ databases">
        <title>A functionally conserved STORR gene fusion in Papaver species that diverged 16.8 million years ago.</title>
        <authorList>
            <person name="Catania T."/>
        </authorList>
    </citation>
    <scope>NUCLEOTIDE SEQUENCE</scope>
    <source>
        <strain evidence="7">S-188037</strain>
    </source>
</reference>
<protein>
    <recommendedName>
        <fullName evidence="9">Phototropic-responsive NPH3 family protein</fullName>
    </recommendedName>
</protein>
<evidence type="ECO:0008006" key="9">
    <source>
        <dbReference type="Google" id="ProtNLM"/>
    </source>
</evidence>
<dbReference type="EMBL" id="JAJJMB010008074">
    <property type="protein sequence ID" value="KAI3925580.1"/>
    <property type="molecule type" value="Genomic_DNA"/>
</dbReference>
<feature type="region of interest" description="Disordered" evidence="4">
    <location>
        <begin position="175"/>
        <end position="202"/>
    </location>
</feature>
<comment type="similarity">
    <text evidence="3">Belongs to the NPH3 family.</text>
</comment>
<comment type="pathway">
    <text evidence="1">Protein modification; protein ubiquitination.</text>
</comment>
<dbReference type="InterPro" id="IPR027356">
    <property type="entry name" value="NPH3_dom"/>
</dbReference>
<evidence type="ECO:0000256" key="1">
    <source>
        <dbReference type="ARBA" id="ARBA00004906"/>
    </source>
</evidence>
<keyword evidence="2" id="KW-0833">Ubl conjugation pathway</keyword>
<evidence type="ECO:0000256" key="2">
    <source>
        <dbReference type="ARBA" id="ARBA00022786"/>
    </source>
</evidence>
<dbReference type="Proteomes" id="UP001202328">
    <property type="component" value="Unassembled WGS sequence"/>
</dbReference>